<name>A0A6J2JEQ8_BOMMA</name>
<feature type="non-terminal residue" evidence="3">
    <location>
        <position position="1"/>
    </location>
</feature>
<dbReference type="RefSeq" id="XP_028026929.1">
    <property type="nucleotide sequence ID" value="XM_028171128.1"/>
</dbReference>
<evidence type="ECO:0000313" key="2">
    <source>
        <dbReference type="Proteomes" id="UP000504629"/>
    </source>
</evidence>
<accession>A0A6J2JEQ8</accession>
<reference evidence="3" key="1">
    <citation type="submission" date="2025-08" db="UniProtKB">
        <authorList>
            <consortium name="RefSeq"/>
        </authorList>
    </citation>
    <scope>IDENTIFICATION</scope>
    <source>
        <tissue evidence="3">Silk gland</tissue>
    </source>
</reference>
<feature type="region of interest" description="Disordered" evidence="1">
    <location>
        <begin position="1"/>
        <end position="109"/>
    </location>
</feature>
<keyword evidence="2" id="KW-1185">Reference proteome</keyword>
<sequence length="147" mass="15751">LFRTPVLSSVRDRRKRNRSTLRTSRIGSAERSEHASRTGAGVSDQLDRAAIDPTAADAIRSTTEASASRLGRSRRAGEAGGARPPQPRAVTRTKSRGGGARGASTRSAATLAAAPLSALYITLHETRSDRPPRSTLTEYREARADRT</sequence>
<protein>
    <submittedName>
        <fullName evidence="3">Uncharacterized protein LOC114240541</fullName>
    </submittedName>
</protein>
<organism evidence="2 3">
    <name type="scientific">Bombyx mandarina</name>
    <name type="common">Wild silk moth</name>
    <name type="synonym">Wild silkworm</name>
    <dbReference type="NCBI Taxonomy" id="7092"/>
    <lineage>
        <taxon>Eukaryota</taxon>
        <taxon>Metazoa</taxon>
        <taxon>Ecdysozoa</taxon>
        <taxon>Arthropoda</taxon>
        <taxon>Hexapoda</taxon>
        <taxon>Insecta</taxon>
        <taxon>Pterygota</taxon>
        <taxon>Neoptera</taxon>
        <taxon>Endopterygota</taxon>
        <taxon>Lepidoptera</taxon>
        <taxon>Glossata</taxon>
        <taxon>Ditrysia</taxon>
        <taxon>Bombycoidea</taxon>
        <taxon>Bombycidae</taxon>
        <taxon>Bombycinae</taxon>
        <taxon>Bombyx</taxon>
    </lineage>
</organism>
<dbReference type="GeneID" id="114240541"/>
<evidence type="ECO:0000256" key="1">
    <source>
        <dbReference type="SAM" id="MobiDB-lite"/>
    </source>
</evidence>
<evidence type="ECO:0000313" key="3">
    <source>
        <dbReference type="RefSeq" id="XP_028026929.1"/>
    </source>
</evidence>
<feature type="region of interest" description="Disordered" evidence="1">
    <location>
        <begin position="122"/>
        <end position="147"/>
    </location>
</feature>
<feature type="compositionally biased region" description="Basic and acidic residues" evidence="1">
    <location>
        <begin position="124"/>
        <end position="147"/>
    </location>
</feature>
<gene>
    <name evidence="3" type="primary">LOC114240541</name>
</gene>
<dbReference type="KEGG" id="bman:114240541"/>
<dbReference type="AlphaFoldDB" id="A0A6J2JEQ8"/>
<proteinExistence type="predicted"/>
<dbReference type="Proteomes" id="UP000504629">
    <property type="component" value="Unplaced"/>
</dbReference>